<reference evidence="4 5" key="1">
    <citation type="submission" date="2024-06" db="EMBL/GenBank/DDBJ databases">
        <authorList>
            <person name="Kraege A."/>
            <person name="Thomma B."/>
        </authorList>
    </citation>
    <scope>NUCLEOTIDE SEQUENCE [LARGE SCALE GENOMIC DNA]</scope>
</reference>
<dbReference type="PANTHER" id="PTHR35923">
    <property type="entry name" value="MAJOR EXTRACELLULAR ENDOGLUCANASE"/>
    <property type="match status" value="1"/>
</dbReference>
<keyword evidence="3" id="KW-0624">Polysaccharide degradation</keyword>
<keyword evidence="2" id="KW-0119">Carbohydrate metabolism</keyword>
<accession>A0ABP1FPU4</accession>
<dbReference type="EMBL" id="CAXHTA020000006">
    <property type="protein sequence ID" value="CAL5221963.1"/>
    <property type="molecule type" value="Genomic_DNA"/>
</dbReference>
<keyword evidence="1" id="KW-0136">Cellulose degradation</keyword>
<dbReference type="InterPro" id="IPR017853">
    <property type="entry name" value="GH"/>
</dbReference>
<dbReference type="Proteomes" id="UP001497392">
    <property type="component" value="Unassembled WGS sequence"/>
</dbReference>
<proteinExistence type="predicted"/>
<organism evidence="4 5">
    <name type="scientific">Coccomyxa viridis</name>
    <dbReference type="NCBI Taxonomy" id="1274662"/>
    <lineage>
        <taxon>Eukaryota</taxon>
        <taxon>Viridiplantae</taxon>
        <taxon>Chlorophyta</taxon>
        <taxon>core chlorophytes</taxon>
        <taxon>Trebouxiophyceae</taxon>
        <taxon>Trebouxiophyceae incertae sedis</taxon>
        <taxon>Coccomyxaceae</taxon>
        <taxon>Coccomyxa</taxon>
    </lineage>
</organism>
<evidence type="ECO:0000256" key="2">
    <source>
        <dbReference type="ARBA" id="ARBA00023277"/>
    </source>
</evidence>
<protein>
    <submittedName>
        <fullName evidence="4">G4245 protein</fullName>
    </submittedName>
</protein>
<evidence type="ECO:0000256" key="3">
    <source>
        <dbReference type="ARBA" id="ARBA00023326"/>
    </source>
</evidence>
<gene>
    <name evidence="4" type="primary">g4245</name>
    <name evidence="4" type="ORF">VP750_LOCUS3622</name>
</gene>
<dbReference type="Gene3D" id="3.20.20.80">
    <property type="entry name" value="Glycosidases"/>
    <property type="match status" value="1"/>
</dbReference>
<dbReference type="PANTHER" id="PTHR35923:SF2">
    <property type="entry name" value="ENDOGLUCANASE"/>
    <property type="match status" value="1"/>
</dbReference>
<sequence length="602" mass="64545">MKRDVFELYAVSCAAVLLAEAGPLLTTSNGVIYDSAGNVVKLRGIGWFGFNSYFDAPEGLRQGSDSVTQDFLTNIYRMKQLGFNAVRLPYRQTDFNEPWIPRIIEHECQVAPALNVQYTLVPDSYPNLPLNGLPYPSEAPPNVTNSICCAQFLDSMTTRQRYIMVVKTLIGEGFYINMDYHNIAPDAVMDNYTLFISDWVDLLTDVLAAVPEARGRLLLDMINEPDGYGFTWPGSSTSKCLRCYYIGLMDALYPICPDCLFIGEGTGATGLAANWGDGFVTDPAIIAQSGVSDASSFFNELLTRPYVQQFIVGPHIYCADVSGSAYATSGQALYSKLDYTFGYLNLQGYCPGGGQPCHRFVTIIDEFGSLFDSQEEMDCFRSIVAYANNEAVTANGVHGGTQSWFYWSWQPDSYGTGGILANDYRTIQWFKISALTGGTSYMPTGLGLRPWYLQGFDPVQPITSVAPAPVDSAPEGSLPPIAEAPSSPVQACPNGTVTYLGNCSTSSVTPGQLYYASTEAATVASAKDSRLIIETVVPIGSVLLIAAVSALAAYTGCFGAKAAASKAAGVKPAPGPAAGKYAAKVGTAPGKLPVSMRAAAGR</sequence>
<keyword evidence="5" id="KW-1185">Reference proteome</keyword>
<comment type="caution">
    <text evidence="4">The sequence shown here is derived from an EMBL/GenBank/DDBJ whole genome shotgun (WGS) entry which is preliminary data.</text>
</comment>
<evidence type="ECO:0000313" key="4">
    <source>
        <dbReference type="EMBL" id="CAL5221963.1"/>
    </source>
</evidence>
<dbReference type="SUPFAM" id="SSF51445">
    <property type="entry name" value="(Trans)glycosidases"/>
    <property type="match status" value="1"/>
</dbReference>
<name>A0ABP1FPU4_9CHLO</name>
<evidence type="ECO:0000313" key="5">
    <source>
        <dbReference type="Proteomes" id="UP001497392"/>
    </source>
</evidence>
<evidence type="ECO:0000256" key="1">
    <source>
        <dbReference type="ARBA" id="ARBA00023001"/>
    </source>
</evidence>